<keyword evidence="2 5" id="KW-0808">Transferase</keyword>
<keyword evidence="1 5" id="KW-0489">Methyltransferase</keyword>
<dbReference type="GO" id="GO:0102559">
    <property type="term" value="F:peptide chain release factor N(5)-glutamine methyltransferase activity"/>
    <property type="evidence" value="ECO:0007669"/>
    <property type="project" value="UniProtKB-EC"/>
</dbReference>
<evidence type="ECO:0000256" key="2">
    <source>
        <dbReference type="ARBA" id="ARBA00022679"/>
    </source>
</evidence>
<feature type="binding site" evidence="5">
    <location>
        <position position="192"/>
    </location>
    <ligand>
        <name>S-adenosyl-L-methionine</name>
        <dbReference type="ChEBI" id="CHEBI:59789"/>
    </ligand>
</feature>
<evidence type="ECO:0000259" key="6">
    <source>
        <dbReference type="Pfam" id="PF05175"/>
    </source>
</evidence>
<comment type="similarity">
    <text evidence="5">Belongs to the protein N5-glutamine methyltransferase family. PrmC subfamily.</text>
</comment>
<evidence type="ECO:0000259" key="7">
    <source>
        <dbReference type="Pfam" id="PF17827"/>
    </source>
</evidence>
<reference evidence="8 10" key="1">
    <citation type="submission" date="2020-06" db="EMBL/GenBank/DDBJ databases">
        <title>Anoxygenic phototrophic Chloroflexota member uses a Type I reaction center.</title>
        <authorList>
            <person name="Tsuji J.M."/>
            <person name="Shaw N.A."/>
            <person name="Nagashima S."/>
            <person name="Venkiteswaran J."/>
            <person name="Schiff S.L."/>
            <person name="Hanada S."/>
            <person name="Tank M."/>
            <person name="Neufeld J.D."/>
        </authorList>
    </citation>
    <scope>NUCLEOTIDE SEQUENCE [LARGE SCALE GENOMIC DNA]</scope>
    <source>
        <strain evidence="8">L227-S17</strain>
    </source>
</reference>
<protein>
    <recommendedName>
        <fullName evidence="5">Release factor glutamine methyltransferase</fullName>
        <shortName evidence="5">RF MTase</shortName>
        <ecNumber evidence="5">2.1.1.297</ecNumber>
    </recommendedName>
    <alternativeName>
        <fullName evidence="5">N5-glutamine methyltransferase PrmC</fullName>
    </alternativeName>
    <alternativeName>
        <fullName evidence="5">Protein-(glutamine-N5) MTase PrmC</fullName>
    </alternativeName>
    <alternativeName>
        <fullName evidence="5">Protein-glutamine N-methyltransferase PrmC</fullName>
    </alternativeName>
</protein>
<gene>
    <name evidence="5 8" type="primary">prmC</name>
    <name evidence="8" type="ORF">HXX08_01370</name>
    <name evidence="9" type="ORF">OZ401_002195</name>
</gene>
<feature type="domain" description="Release factor glutamine methyltransferase N-terminal" evidence="7">
    <location>
        <begin position="7"/>
        <end position="76"/>
    </location>
</feature>
<proteinExistence type="inferred from homology"/>
<evidence type="ECO:0000256" key="4">
    <source>
        <dbReference type="ARBA" id="ARBA00048391"/>
    </source>
</evidence>
<dbReference type="Gene3D" id="1.10.8.10">
    <property type="entry name" value="DNA helicase RuvA subunit, C-terminal domain"/>
    <property type="match status" value="1"/>
</dbReference>
<dbReference type="GO" id="GO:0003676">
    <property type="term" value="F:nucleic acid binding"/>
    <property type="evidence" value="ECO:0007669"/>
    <property type="project" value="InterPro"/>
</dbReference>
<dbReference type="RefSeq" id="WP_341468283.1">
    <property type="nucleotide sequence ID" value="NZ_CP128399.1"/>
</dbReference>
<organism evidence="8 10">
    <name type="scientific">Candidatus Chlorohelix allophototropha</name>
    <dbReference type="NCBI Taxonomy" id="3003348"/>
    <lineage>
        <taxon>Bacteria</taxon>
        <taxon>Bacillati</taxon>
        <taxon>Chloroflexota</taxon>
        <taxon>Chloroflexia</taxon>
        <taxon>Candidatus Chloroheliales</taxon>
        <taxon>Candidatus Chloroheliaceae</taxon>
        <taxon>Candidatus Chlorohelix</taxon>
    </lineage>
</organism>
<dbReference type="GO" id="GO:0032259">
    <property type="term" value="P:methylation"/>
    <property type="evidence" value="ECO:0007669"/>
    <property type="project" value="UniProtKB-KW"/>
</dbReference>
<comment type="function">
    <text evidence="5">Methylates the class 1 translation termination release factors RF1/PrfA and RF2/PrfB on the glutamine residue of the universally conserved GGQ motif.</text>
</comment>
<evidence type="ECO:0000256" key="5">
    <source>
        <dbReference type="HAMAP-Rule" id="MF_02126"/>
    </source>
</evidence>
<evidence type="ECO:0000256" key="1">
    <source>
        <dbReference type="ARBA" id="ARBA00022603"/>
    </source>
</evidence>
<dbReference type="EMBL" id="JACATZ010000001">
    <property type="protein sequence ID" value="NWJ44506.1"/>
    <property type="molecule type" value="Genomic_DNA"/>
</dbReference>
<dbReference type="InterPro" id="IPR050320">
    <property type="entry name" value="N5-glutamine_MTase"/>
</dbReference>
<feature type="binding site" evidence="5">
    <location>
        <position position="149"/>
    </location>
    <ligand>
        <name>S-adenosyl-L-methionine</name>
        <dbReference type="ChEBI" id="CHEBI:59789"/>
    </ligand>
</feature>
<feature type="binding site" evidence="5">
    <location>
        <begin position="126"/>
        <end position="130"/>
    </location>
    <ligand>
        <name>S-adenosyl-L-methionine</name>
        <dbReference type="ChEBI" id="CHEBI:59789"/>
    </ligand>
</feature>
<dbReference type="EMBL" id="CP128399">
    <property type="protein sequence ID" value="WJW66399.1"/>
    <property type="molecule type" value="Genomic_DNA"/>
</dbReference>
<dbReference type="InterPro" id="IPR040758">
    <property type="entry name" value="PrmC_N"/>
</dbReference>
<evidence type="ECO:0000313" key="11">
    <source>
        <dbReference type="Proteomes" id="UP001431572"/>
    </source>
</evidence>
<dbReference type="NCBIfam" id="TIGR00536">
    <property type="entry name" value="hemK_fam"/>
    <property type="match status" value="1"/>
</dbReference>
<sequence>MTQRVKDLLARAVQRLVEVRDSTAQLDAEVILRHKLDLSRAELYARLNDEVDDHTSQEYYLLVERRAQGEPVAYITNTREFMALDFYVDKRVLVPRPETELLVEFSINKLQEKGWMDQEIVLVDVGTGSGIIAVYLAVRFPHLHVYATDISDEALEVAAINARRHGVAERIKLLHGNLIEPLDTKPNIIISNPPYTVIAQVEPNVARFEPNIALDGGPKGLAIFRELFTQAKSGLTRPGFIALEIGADQANDVQNLSKHFFPGSHVEIHKDYAGLDRVVIIEVEQEITPAITETQTSI</sequence>
<dbReference type="InterPro" id="IPR004556">
    <property type="entry name" value="HemK-like"/>
</dbReference>
<feature type="domain" description="Methyltransferase small" evidence="6">
    <location>
        <begin position="113"/>
        <end position="206"/>
    </location>
</feature>
<dbReference type="PROSITE" id="PS00092">
    <property type="entry name" value="N6_MTASE"/>
    <property type="match status" value="1"/>
</dbReference>
<accession>A0A8T7M1E2</accession>
<name>A0A8T7M1E2_9CHLR</name>
<reference evidence="9" key="2">
    <citation type="journal article" date="2024" name="Nature">
        <title>Anoxygenic phototroph of the Chloroflexota uses a type I reaction centre.</title>
        <authorList>
            <person name="Tsuji J.M."/>
            <person name="Shaw N.A."/>
            <person name="Nagashima S."/>
            <person name="Venkiteswaran J.J."/>
            <person name="Schiff S.L."/>
            <person name="Watanabe T."/>
            <person name="Fukui M."/>
            <person name="Hanada S."/>
            <person name="Tank M."/>
            <person name="Neufeld J.D."/>
        </authorList>
    </citation>
    <scope>NUCLEOTIDE SEQUENCE</scope>
    <source>
        <strain evidence="9">L227-S17</strain>
    </source>
</reference>
<dbReference type="HAMAP" id="MF_02126">
    <property type="entry name" value="RF_methyltr_PrmC"/>
    <property type="match status" value="1"/>
</dbReference>
<dbReference type="Gene3D" id="3.40.50.150">
    <property type="entry name" value="Vaccinia Virus protein VP39"/>
    <property type="match status" value="1"/>
</dbReference>
<evidence type="ECO:0000313" key="10">
    <source>
        <dbReference type="Proteomes" id="UP000521676"/>
    </source>
</evidence>
<dbReference type="InterPro" id="IPR029063">
    <property type="entry name" value="SAM-dependent_MTases_sf"/>
</dbReference>
<dbReference type="Proteomes" id="UP000521676">
    <property type="component" value="Unassembled WGS sequence"/>
</dbReference>
<dbReference type="InterPro" id="IPR019874">
    <property type="entry name" value="RF_methyltr_PrmC"/>
</dbReference>
<dbReference type="AlphaFoldDB" id="A0A8T7M1E2"/>
<dbReference type="InterPro" id="IPR007848">
    <property type="entry name" value="Small_mtfrase_dom"/>
</dbReference>
<dbReference type="InterPro" id="IPR002052">
    <property type="entry name" value="DNA_methylase_N6_adenine_CS"/>
</dbReference>
<dbReference type="Proteomes" id="UP001431572">
    <property type="component" value="Chromosome 1"/>
</dbReference>
<feature type="binding site" evidence="5">
    <location>
        <begin position="192"/>
        <end position="195"/>
    </location>
    <ligand>
        <name>substrate</name>
    </ligand>
</feature>
<keyword evidence="11" id="KW-1185">Reference proteome</keyword>
<evidence type="ECO:0000313" key="8">
    <source>
        <dbReference type="EMBL" id="NWJ44506.1"/>
    </source>
</evidence>
<comment type="catalytic activity">
    <reaction evidence="4 5">
        <text>L-glutaminyl-[peptide chain release factor] + S-adenosyl-L-methionine = N(5)-methyl-L-glutaminyl-[peptide chain release factor] + S-adenosyl-L-homocysteine + H(+)</text>
        <dbReference type="Rhea" id="RHEA:42896"/>
        <dbReference type="Rhea" id="RHEA-COMP:10271"/>
        <dbReference type="Rhea" id="RHEA-COMP:10272"/>
        <dbReference type="ChEBI" id="CHEBI:15378"/>
        <dbReference type="ChEBI" id="CHEBI:30011"/>
        <dbReference type="ChEBI" id="CHEBI:57856"/>
        <dbReference type="ChEBI" id="CHEBI:59789"/>
        <dbReference type="ChEBI" id="CHEBI:61891"/>
        <dbReference type="EC" id="2.1.1.297"/>
    </reaction>
</comment>
<dbReference type="PANTHER" id="PTHR18895:SF74">
    <property type="entry name" value="MTRF1L RELEASE FACTOR GLUTAMINE METHYLTRANSFERASE"/>
    <property type="match status" value="1"/>
</dbReference>
<comment type="caution">
    <text evidence="5">Lacks conserved residue(s) required for the propagation of feature annotation.</text>
</comment>
<dbReference type="Pfam" id="PF05175">
    <property type="entry name" value="MTS"/>
    <property type="match status" value="1"/>
</dbReference>
<evidence type="ECO:0000313" key="9">
    <source>
        <dbReference type="EMBL" id="WJW66399.1"/>
    </source>
</evidence>
<dbReference type="NCBIfam" id="TIGR03534">
    <property type="entry name" value="RF_mod_PrmC"/>
    <property type="match status" value="1"/>
</dbReference>
<keyword evidence="3 5" id="KW-0949">S-adenosyl-L-methionine</keyword>
<dbReference type="PANTHER" id="PTHR18895">
    <property type="entry name" value="HEMK METHYLTRANSFERASE"/>
    <property type="match status" value="1"/>
</dbReference>
<evidence type="ECO:0000256" key="3">
    <source>
        <dbReference type="ARBA" id="ARBA00022691"/>
    </source>
</evidence>
<dbReference type="Pfam" id="PF17827">
    <property type="entry name" value="PrmC_N"/>
    <property type="match status" value="1"/>
</dbReference>
<dbReference type="SUPFAM" id="SSF53335">
    <property type="entry name" value="S-adenosyl-L-methionine-dependent methyltransferases"/>
    <property type="match status" value="1"/>
</dbReference>
<dbReference type="CDD" id="cd02440">
    <property type="entry name" value="AdoMet_MTases"/>
    <property type="match status" value="1"/>
</dbReference>
<dbReference type="EC" id="2.1.1.297" evidence="5"/>